<dbReference type="AlphaFoldDB" id="A0A6C0DTI1"/>
<reference evidence="2" key="1">
    <citation type="journal article" date="2020" name="Nature">
        <title>Giant virus diversity and host interactions through global metagenomics.</title>
        <authorList>
            <person name="Schulz F."/>
            <person name="Roux S."/>
            <person name="Paez-Espino D."/>
            <person name="Jungbluth S."/>
            <person name="Walsh D.A."/>
            <person name="Denef V.J."/>
            <person name="McMahon K.D."/>
            <person name="Konstantinidis K.T."/>
            <person name="Eloe-Fadrosh E.A."/>
            <person name="Kyrpides N.C."/>
            <person name="Woyke T."/>
        </authorList>
    </citation>
    <scope>NUCLEOTIDE SEQUENCE</scope>
    <source>
        <strain evidence="2">GVMAG-M-3300023174-46</strain>
    </source>
</reference>
<sequence>MMFLYCGGGFEPSAHVPEPPANEGPRANEGPFTEGMEAPE</sequence>
<proteinExistence type="predicted"/>
<accession>A0A6C0DTI1</accession>
<protein>
    <submittedName>
        <fullName evidence="2">Uncharacterized protein</fullName>
    </submittedName>
</protein>
<organism evidence="2">
    <name type="scientific">viral metagenome</name>
    <dbReference type="NCBI Taxonomy" id="1070528"/>
    <lineage>
        <taxon>unclassified sequences</taxon>
        <taxon>metagenomes</taxon>
        <taxon>organismal metagenomes</taxon>
    </lineage>
</organism>
<name>A0A6C0DTI1_9ZZZZ</name>
<dbReference type="EMBL" id="MN739657">
    <property type="protein sequence ID" value="QHT18515.1"/>
    <property type="molecule type" value="Genomic_DNA"/>
</dbReference>
<evidence type="ECO:0000313" key="2">
    <source>
        <dbReference type="EMBL" id="QHT18515.1"/>
    </source>
</evidence>
<evidence type="ECO:0000256" key="1">
    <source>
        <dbReference type="SAM" id="MobiDB-lite"/>
    </source>
</evidence>
<feature type="region of interest" description="Disordered" evidence="1">
    <location>
        <begin position="10"/>
        <end position="40"/>
    </location>
</feature>